<dbReference type="Gene3D" id="3.30.565.10">
    <property type="entry name" value="Histidine kinase-like ATPase, C-terminal domain"/>
    <property type="match status" value="1"/>
</dbReference>
<dbReference type="PANTHER" id="PTHR43304">
    <property type="entry name" value="PHYTOCHROME-LIKE PROTEIN CPH1"/>
    <property type="match status" value="1"/>
</dbReference>
<feature type="region of interest" description="Disordered" evidence="7">
    <location>
        <begin position="1"/>
        <end position="29"/>
    </location>
</feature>
<comment type="caution">
    <text evidence="11">The sequence shown here is derived from an EMBL/GenBank/DDBJ whole genome shotgun (WGS) entry which is preliminary data.</text>
</comment>
<organism evidence="11 12">
    <name type="scientific">Deinococcus taklimakanensis</name>
    <dbReference type="NCBI Taxonomy" id="536443"/>
    <lineage>
        <taxon>Bacteria</taxon>
        <taxon>Thermotogati</taxon>
        <taxon>Deinococcota</taxon>
        <taxon>Deinococci</taxon>
        <taxon>Deinococcales</taxon>
        <taxon>Deinococcaceae</taxon>
        <taxon>Deinococcus</taxon>
    </lineage>
</organism>
<name>A0ABW5P0T2_9DEIO</name>
<dbReference type="Gene3D" id="1.10.287.130">
    <property type="match status" value="1"/>
</dbReference>
<evidence type="ECO:0000259" key="9">
    <source>
        <dbReference type="PROSITE" id="PS50109"/>
    </source>
</evidence>
<dbReference type="InterPro" id="IPR003661">
    <property type="entry name" value="HisK_dim/P_dom"/>
</dbReference>
<keyword evidence="8" id="KW-0472">Membrane</keyword>
<dbReference type="InterPro" id="IPR052162">
    <property type="entry name" value="Sensor_kinase/Photoreceptor"/>
</dbReference>
<proteinExistence type="predicted"/>
<dbReference type="InterPro" id="IPR003660">
    <property type="entry name" value="HAMP_dom"/>
</dbReference>
<dbReference type="EMBL" id="JBHUMK010000007">
    <property type="protein sequence ID" value="MFD2608105.1"/>
    <property type="molecule type" value="Genomic_DNA"/>
</dbReference>
<evidence type="ECO:0000313" key="11">
    <source>
        <dbReference type="EMBL" id="MFD2608105.1"/>
    </source>
</evidence>
<dbReference type="SMART" id="SM00387">
    <property type="entry name" value="HATPase_c"/>
    <property type="match status" value="1"/>
</dbReference>
<feature type="domain" description="Histidine kinase" evidence="9">
    <location>
        <begin position="317"/>
        <end position="533"/>
    </location>
</feature>
<evidence type="ECO:0000259" key="10">
    <source>
        <dbReference type="PROSITE" id="PS50885"/>
    </source>
</evidence>
<feature type="region of interest" description="Disordered" evidence="7">
    <location>
        <begin position="525"/>
        <end position="565"/>
    </location>
</feature>
<dbReference type="InterPro" id="IPR003594">
    <property type="entry name" value="HATPase_dom"/>
</dbReference>
<keyword evidence="5" id="KW-0808">Transferase</keyword>
<evidence type="ECO:0000256" key="1">
    <source>
        <dbReference type="ARBA" id="ARBA00000085"/>
    </source>
</evidence>
<dbReference type="PANTHER" id="PTHR43304:SF1">
    <property type="entry name" value="PAC DOMAIN-CONTAINING PROTEIN"/>
    <property type="match status" value="1"/>
</dbReference>
<keyword evidence="12" id="KW-1185">Reference proteome</keyword>
<comment type="subcellular location">
    <subcellularLocation>
        <location evidence="2">Membrane</location>
    </subcellularLocation>
</comment>
<dbReference type="InterPro" id="IPR036097">
    <property type="entry name" value="HisK_dim/P_sf"/>
</dbReference>
<feature type="domain" description="HAMP" evidence="10">
    <location>
        <begin position="236"/>
        <end position="288"/>
    </location>
</feature>
<keyword evidence="11" id="KW-0067">ATP-binding</keyword>
<sequence length="565" mass="61551">MSVPAPEVQPEHPHLPPAHAGHTRTLPTQSPHARSLADLLLRPFLLPFLLLGMVALAVIGGVNLNAQAARQVTQAQSRLILINALARDTSDLESGQRGYVITGQADYLKPYLDGMIAFEDHARELAAMSAGPRQYDSTQQALALLRKWRETAAEPEIAARRNSLEDAVNLVGDGTGKRLLDEVRSHLNLMRDRENNRLQSAVASSTQALRTVRLLTLLGLILGALLFVVTAIRAARRVTAALTDLTAGTREIAAGQYGARLPRSHIREIDDLSGQVHEMARAVQEREQALAASAHRLELTNEQLQRSNRELEQFAYVASHDLQEPLRTIGSYTELLARRYQGQLDARADQYIAFTISATERLKTLIQDLLAFSRVRQGQGQRTFAPVDTQATVQHVLEDLAVQIGETGAQVSAAELPTVRANAELLRHVFQNLIGNALKFHAPGRPPRVTVSATREPGRTAFHVQDNGIGIEPQYFERIFGVFQRLHGVGEYSGSGIGLAVTRSAVEQHGGELWLDSVPGAGTTFHFSLPDTVPDSAAAPQSQPSPGQPAQSRPVQSQPSQEPSA</sequence>
<evidence type="ECO:0000256" key="5">
    <source>
        <dbReference type="ARBA" id="ARBA00022679"/>
    </source>
</evidence>
<feature type="transmembrane region" description="Helical" evidence="8">
    <location>
        <begin position="44"/>
        <end position="64"/>
    </location>
</feature>
<dbReference type="Gene3D" id="6.10.340.10">
    <property type="match status" value="1"/>
</dbReference>
<reference evidence="12" key="1">
    <citation type="journal article" date="2019" name="Int. J. Syst. Evol. Microbiol.">
        <title>The Global Catalogue of Microorganisms (GCM) 10K type strain sequencing project: providing services to taxonomists for standard genome sequencing and annotation.</title>
        <authorList>
            <consortium name="The Broad Institute Genomics Platform"/>
            <consortium name="The Broad Institute Genome Sequencing Center for Infectious Disease"/>
            <person name="Wu L."/>
            <person name="Ma J."/>
        </authorList>
    </citation>
    <scope>NUCLEOTIDE SEQUENCE [LARGE SCALE GENOMIC DNA]</scope>
    <source>
        <strain evidence="12">KCTC 33842</strain>
    </source>
</reference>
<feature type="compositionally biased region" description="Low complexity" evidence="7">
    <location>
        <begin position="536"/>
        <end position="552"/>
    </location>
</feature>
<evidence type="ECO:0000256" key="3">
    <source>
        <dbReference type="ARBA" id="ARBA00012438"/>
    </source>
</evidence>
<evidence type="ECO:0000256" key="8">
    <source>
        <dbReference type="SAM" id="Phobius"/>
    </source>
</evidence>
<evidence type="ECO:0000256" key="2">
    <source>
        <dbReference type="ARBA" id="ARBA00004370"/>
    </source>
</evidence>
<evidence type="ECO:0000313" key="12">
    <source>
        <dbReference type="Proteomes" id="UP001597475"/>
    </source>
</evidence>
<dbReference type="SUPFAM" id="SSF55874">
    <property type="entry name" value="ATPase domain of HSP90 chaperone/DNA topoisomerase II/histidine kinase"/>
    <property type="match status" value="1"/>
</dbReference>
<dbReference type="CDD" id="cd00082">
    <property type="entry name" value="HisKA"/>
    <property type="match status" value="1"/>
</dbReference>
<feature type="compositionally biased region" description="Polar residues" evidence="7">
    <location>
        <begin position="553"/>
        <end position="565"/>
    </location>
</feature>
<dbReference type="GO" id="GO:0005524">
    <property type="term" value="F:ATP binding"/>
    <property type="evidence" value="ECO:0007669"/>
    <property type="project" value="UniProtKB-KW"/>
</dbReference>
<accession>A0ABW5P0T2</accession>
<dbReference type="InterPro" id="IPR004358">
    <property type="entry name" value="Sig_transdc_His_kin-like_C"/>
</dbReference>
<dbReference type="InterPro" id="IPR036890">
    <property type="entry name" value="HATPase_C_sf"/>
</dbReference>
<dbReference type="SMART" id="SM00304">
    <property type="entry name" value="HAMP"/>
    <property type="match status" value="1"/>
</dbReference>
<evidence type="ECO:0000256" key="4">
    <source>
        <dbReference type="ARBA" id="ARBA00022553"/>
    </source>
</evidence>
<dbReference type="RefSeq" id="WP_386842350.1">
    <property type="nucleotide sequence ID" value="NZ_JBHUMK010000007.1"/>
</dbReference>
<keyword evidence="11" id="KW-0547">Nucleotide-binding</keyword>
<protein>
    <recommendedName>
        <fullName evidence="3">histidine kinase</fullName>
        <ecNumber evidence="3">2.7.13.3</ecNumber>
    </recommendedName>
</protein>
<gene>
    <name evidence="11" type="ORF">ACFSR9_01445</name>
</gene>
<dbReference type="Pfam" id="PF00512">
    <property type="entry name" value="HisKA"/>
    <property type="match status" value="1"/>
</dbReference>
<dbReference type="Pfam" id="PF02518">
    <property type="entry name" value="HATPase_c"/>
    <property type="match status" value="1"/>
</dbReference>
<keyword evidence="8" id="KW-0812">Transmembrane</keyword>
<dbReference type="SUPFAM" id="SSF47384">
    <property type="entry name" value="Homodimeric domain of signal transducing histidine kinase"/>
    <property type="match status" value="1"/>
</dbReference>
<feature type="transmembrane region" description="Helical" evidence="8">
    <location>
        <begin position="214"/>
        <end position="235"/>
    </location>
</feature>
<dbReference type="CDD" id="cd19410">
    <property type="entry name" value="HK9-like_sensor"/>
    <property type="match status" value="1"/>
</dbReference>
<dbReference type="InterPro" id="IPR005467">
    <property type="entry name" value="His_kinase_dom"/>
</dbReference>
<dbReference type="InterPro" id="IPR007891">
    <property type="entry name" value="CHASE3"/>
</dbReference>
<dbReference type="PRINTS" id="PR00344">
    <property type="entry name" value="BCTRLSENSOR"/>
</dbReference>
<dbReference type="PROSITE" id="PS50885">
    <property type="entry name" value="HAMP"/>
    <property type="match status" value="1"/>
</dbReference>
<dbReference type="Pfam" id="PF05227">
    <property type="entry name" value="CHASE3"/>
    <property type="match status" value="1"/>
</dbReference>
<evidence type="ECO:0000256" key="6">
    <source>
        <dbReference type="ARBA" id="ARBA00022777"/>
    </source>
</evidence>
<dbReference type="Proteomes" id="UP001597475">
    <property type="component" value="Unassembled WGS sequence"/>
</dbReference>
<keyword evidence="6" id="KW-0418">Kinase</keyword>
<keyword evidence="4" id="KW-0597">Phosphoprotein</keyword>
<comment type="catalytic activity">
    <reaction evidence="1">
        <text>ATP + protein L-histidine = ADP + protein N-phospho-L-histidine.</text>
        <dbReference type="EC" id="2.7.13.3"/>
    </reaction>
</comment>
<dbReference type="PROSITE" id="PS50109">
    <property type="entry name" value="HIS_KIN"/>
    <property type="match status" value="1"/>
</dbReference>
<dbReference type="EC" id="2.7.13.3" evidence="3"/>
<dbReference type="SMART" id="SM00388">
    <property type="entry name" value="HisKA"/>
    <property type="match status" value="1"/>
</dbReference>
<keyword evidence="8" id="KW-1133">Transmembrane helix</keyword>
<evidence type="ECO:0000256" key="7">
    <source>
        <dbReference type="SAM" id="MobiDB-lite"/>
    </source>
</evidence>